<feature type="domain" description="CBM6" evidence="3">
    <location>
        <begin position="1087"/>
        <end position="1212"/>
    </location>
</feature>
<feature type="domain" description="CBM6" evidence="3">
    <location>
        <begin position="1489"/>
        <end position="1613"/>
    </location>
</feature>
<organism evidence="4 5">
    <name type="scientific">Echinicola strongylocentroti</name>
    <dbReference type="NCBI Taxonomy" id="1795355"/>
    <lineage>
        <taxon>Bacteria</taxon>
        <taxon>Pseudomonadati</taxon>
        <taxon>Bacteroidota</taxon>
        <taxon>Cytophagia</taxon>
        <taxon>Cytophagales</taxon>
        <taxon>Cyclobacteriaceae</taxon>
        <taxon>Echinicola</taxon>
    </lineage>
</organism>
<dbReference type="Gene3D" id="2.60.40.710">
    <property type="entry name" value="Endoglucanase-like"/>
    <property type="match status" value="2"/>
</dbReference>
<dbReference type="InterPro" id="IPR008979">
    <property type="entry name" value="Galactose-bd-like_sf"/>
</dbReference>
<dbReference type="SMART" id="SM00606">
    <property type="entry name" value="CBD_IV"/>
    <property type="match status" value="10"/>
</dbReference>
<dbReference type="SUPFAM" id="SSF49384">
    <property type="entry name" value="Carbohydrate-binding domain"/>
    <property type="match status" value="2"/>
</dbReference>
<dbReference type="PROSITE" id="PS51172">
    <property type="entry name" value="CBM3"/>
    <property type="match status" value="2"/>
</dbReference>
<evidence type="ECO:0000256" key="1">
    <source>
        <dbReference type="ARBA" id="ARBA00022729"/>
    </source>
</evidence>
<dbReference type="InterPro" id="IPR011050">
    <property type="entry name" value="Pectin_lyase_fold/virulence"/>
</dbReference>
<proteinExistence type="predicted"/>
<dbReference type="Gene3D" id="2.60.40.10">
    <property type="entry name" value="Immunoglobulins"/>
    <property type="match status" value="1"/>
</dbReference>
<feature type="domain" description="CBM6" evidence="3">
    <location>
        <begin position="708"/>
        <end position="828"/>
    </location>
</feature>
<protein>
    <recommendedName>
        <fullName evidence="6">Carbohydrate-binding protein</fullName>
    </recommendedName>
</protein>
<dbReference type="InterPro" id="IPR026444">
    <property type="entry name" value="Secre_tail"/>
</dbReference>
<dbReference type="InterPro" id="IPR001956">
    <property type="entry name" value="CBM3"/>
</dbReference>
<dbReference type="SUPFAM" id="SSF49785">
    <property type="entry name" value="Galactose-binding domain-like"/>
    <property type="match status" value="10"/>
</dbReference>
<feature type="domain" description="CBM6" evidence="3">
    <location>
        <begin position="951"/>
        <end position="1075"/>
    </location>
</feature>
<evidence type="ECO:0000259" key="3">
    <source>
        <dbReference type="PROSITE" id="PS51175"/>
    </source>
</evidence>
<feature type="domain" description="CBM6" evidence="3">
    <location>
        <begin position="485"/>
        <end position="606"/>
    </location>
</feature>
<dbReference type="CDD" id="cd04084">
    <property type="entry name" value="CBM6_xylanase-like"/>
    <property type="match status" value="7"/>
</dbReference>
<dbReference type="InterPro" id="IPR013783">
    <property type="entry name" value="Ig-like_fold"/>
</dbReference>
<feature type="domain" description="CBM6" evidence="3">
    <location>
        <begin position="1620"/>
        <end position="1747"/>
    </location>
</feature>
<dbReference type="Pfam" id="PF18962">
    <property type="entry name" value="Por_Secre_tail"/>
    <property type="match status" value="1"/>
</dbReference>
<dbReference type="Pfam" id="PF00942">
    <property type="entry name" value="CBM_3"/>
    <property type="match status" value="2"/>
</dbReference>
<dbReference type="PROSITE" id="PS51175">
    <property type="entry name" value="CBM6"/>
    <property type="match status" value="10"/>
</dbReference>
<keyword evidence="5" id="KW-1185">Reference proteome</keyword>
<feature type="domain" description="CBM3" evidence="2">
    <location>
        <begin position="2015"/>
        <end position="2166"/>
    </location>
</feature>
<feature type="domain" description="CBM6" evidence="3">
    <location>
        <begin position="1892"/>
        <end position="2014"/>
    </location>
</feature>
<dbReference type="InterPro" id="IPR036966">
    <property type="entry name" value="CBM3_sf"/>
</dbReference>
<dbReference type="NCBIfam" id="TIGR04183">
    <property type="entry name" value="Por_Secre_tail"/>
    <property type="match status" value="1"/>
</dbReference>
<evidence type="ECO:0000313" key="4">
    <source>
        <dbReference type="EMBL" id="AWW32789.1"/>
    </source>
</evidence>
<keyword evidence="1" id="KW-0732">Signal</keyword>
<dbReference type="SUPFAM" id="SSF51126">
    <property type="entry name" value="Pectin lyase-like"/>
    <property type="match status" value="1"/>
</dbReference>
<dbReference type="GO" id="GO:0005975">
    <property type="term" value="P:carbohydrate metabolic process"/>
    <property type="evidence" value="ECO:0007669"/>
    <property type="project" value="InterPro"/>
</dbReference>
<dbReference type="PANTHER" id="PTHR40469">
    <property type="entry name" value="SECRETED GLYCOSYL HYDROLASE"/>
    <property type="match status" value="1"/>
</dbReference>
<name>A0A2Z4IQ05_9BACT</name>
<feature type="domain" description="CBM6" evidence="3">
    <location>
        <begin position="1358"/>
        <end position="1482"/>
    </location>
</feature>
<dbReference type="EMBL" id="CP030041">
    <property type="protein sequence ID" value="AWW32789.1"/>
    <property type="molecule type" value="Genomic_DNA"/>
</dbReference>
<dbReference type="InterPro" id="IPR008965">
    <property type="entry name" value="CBM2/CBM3_carb-bd_dom_sf"/>
</dbReference>
<dbReference type="InterPro" id="IPR005084">
    <property type="entry name" value="CBM6"/>
</dbReference>
<feature type="domain" description="CBM6" evidence="3">
    <location>
        <begin position="1219"/>
        <end position="1346"/>
    </location>
</feature>
<dbReference type="SMART" id="SM01067">
    <property type="entry name" value="CBM_3"/>
    <property type="match status" value="2"/>
</dbReference>
<accession>A0A2Z4IQ05</accession>
<sequence>MKTDFYLRGGSKLRYLFCMKMFLVAWLWSVCGMAQTTVASLAELKPYLKQDNVDVKMTPGVYTITAEDVANGLFDDETTISGVTVKALLLFEGSNSTYDFSDVTIQVETAVFQAYGNVQVYEVQVIGNENVLKNLTLEDVGSVHDRPTRGALNICMDGRANRIEGFHVTAKGSYPYGYGDAFGKGGSYTIKHYKHSACLIRGESNHLKNSTFIHRSYGHCIFMQAASNPLIEGCLVEGEVRSTDDMLAETSGPAYDIDFMTDWGYRLPAGYMLSTGEAGIRAYNGGQTVIDGVEYSRGTSNPTVLNCTIKYMRTGVTIAHATGTKYVEGCTAIGCENGFSLGSGDVVDCAADCTYGPVYASTYENDRNYNADITILPASDPYYNGSGSVAYIGGSGHQITLKGSSEALEQGYKIKVGGDKNNIRLLNGNLPHQNDFAASDFELNNHTNIPVFLSSKSSGIVGQSGGMVTDLGTNNNLVHTAVPVLDIEAEDYTDMSGVTTETTTDNNGGENITSVEGDDWLEYQIDVPYSGTYFMDYRVASASVTGDFVVLAEEDTLENITFPATGGGQTWSTTRSPAAFYLSKGTHTLKVHANSPGWNLNWMQLLLECAETPIVPFGEESNSLGMSIRREQTASWTVFPGNTISLQPEPLLGGSWTWAGPNGFTANSRVVDIQNIDVDDAGAYVATYTNDCGQSTSVEFTVVVQNALEIEAEDYSDMSGVETEDTDDTTGTENVTAIDAGDWMEYSVEVAVSGTYSVDYRLSSEDEGDFTLSINGEEKETVDFTATEGTPPWETIAGITSYYLEEGTHTFRITANTPGWKINWVKLNSEQFVNPCELPFSPEGFSIKNETVEWSSGLIDIGCAATVNAYVELSEAGSLGSEDHINLYYRLDGSEKVAILENSGSLAEAAGIVRELDGETLELIIEGSSASATDFYTINKINIVESSDPFARIEAEDFTEADGPRAGNTGDVGGGQNLGSIVPGAWSMYADLDLTDVKSIDARVASIYDDSYVEVRINAVDGPLIGTLEVPQTGDWQTYETVSAYIEDVVGIYDVYLVYQSGSSHVCNINWFEFSDAFVAPPIDPYERFEAENYDGQEGTDTVATSDMDGDQELGDLQDGDWVRYDGLDFSDASTLTLRLASDSEGSGTVELRLDAVNGPIISILDVPDTGSLGDWQTVATQIDRVEEEHDIFLVFKGEGDDLLRLNWLQFDIYENPNERIEAEDFDDQFGDPNVAGTTSDVDGGMDLRGIFPGDWIMFTDIDLTGAKSITARIGSLYDDAYIEIRDASVDGPVIGNIPLHNTGGWHSWETVTGSIEELQGLHDLYFIFKTESSPNVCNINWFQLSGLKVDAVIDPFARIEAEDYSGEKGTAIATTTDSDGEEEVEGLDQGDWIKFNQVSMDDVGRIDVRVASTCDDCHIQLRSGAYDGPLLAEMDIPNTGATNSWETINAPVTSSEGIHHLYLVFQGGQDMAVKVNWLQFFEFEIPAGYLEAEDHDDMYGIQTQETSDESGGENVGWVHNDDWIMFSEVDLTDISMVDARYSSPNTGCGLEVRLGAVDGPLVSYIDQPSTGDWDNWQTASANVLDTEGVHDVYIIFKGGGGYLSNLNWLYFKEGERVFERVEIEDFTTISSGPRVASSTSDVDGGADIRSVKPGNWTYYENLDLTSAKSLTVRSGTQVPDARVEIRLDDPNGTLVGEVPLINSGGWHNWVNSSANIEGAEGVQDVYLVYQTDSSANVGNFNWFEFSSTTLQQDVDPLARIEAENYDLVKGTSVETTTDTDGVKELMGNDGDWIAFGNLDLSEIGRLDLRVASNQDGGTIEVRSADYLGELLATIEVPGTDSFTGWETIKGEISDIADKQHIFLVFKANSEQPIKVNWLQFKPKPIDIGENSKVEAEKYYEQVGVETQITTDETGHEHVGMIDNGDHISFDVNVLQSGIYKVSFRVSSESTGGEIAMRTDGDHLGTTAVPVTGSKESWKTVEALIKLNAGKQVLAFEFLGDGEDLFDLNWILFELSGIDLSLQTRTKGKVSDNSIQTDFELLNQGNESLSLDSLTIRYWFTAEDAAPLSFNVDYAELGGENITGKFHSSAPVRKGGYTFLEMDFQSGIDLIGGMSTGDIQTRIAKNDWTDFSEDDDHSFIASSSYVENQKVTLYYNGNLIWGTVPEIEPAETALEVYHKAGDFNSPADNQLKPQFKLENTGNTPVALADIKVRYWFSEEDEAPVNFYLDWAEMGGQGIDGAIYENESEGIGANKYLELTFTGNDTLHSLSGTGEIRTRLAKTNWSDFEETDDHSYVSTKTYESNEKITVYIKEELVWGYEPMGSESAREYPTEAASKEGEVILTEVQLYPNPASEKLTVDYAVPQKGLVVLKVLDITGKVLHNEMNEVDAGRHTTELSVSDLSSGVYILQLKQFGNQSALKFIVKH</sequence>
<dbReference type="InterPro" id="IPR006584">
    <property type="entry name" value="Cellulose-bd_IV"/>
</dbReference>
<dbReference type="RefSeq" id="WP_112786161.1">
    <property type="nucleotide sequence ID" value="NZ_CP030041.1"/>
</dbReference>
<feature type="domain" description="CBM6" evidence="3">
    <location>
        <begin position="1759"/>
        <end position="1882"/>
    </location>
</feature>
<dbReference type="Pfam" id="PF03422">
    <property type="entry name" value="CBM_6"/>
    <property type="match status" value="10"/>
</dbReference>
<feature type="domain" description="CBM3" evidence="2">
    <location>
        <begin position="2171"/>
        <end position="2322"/>
    </location>
</feature>
<gene>
    <name evidence="4" type="ORF">DN752_23055</name>
</gene>
<evidence type="ECO:0000259" key="2">
    <source>
        <dbReference type="PROSITE" id="PS51172"/>
    </source>
</evidence>
<evidence type="ECO:0000313" key="5">
    <source>
        <dbReference type="Proteomes" id="UP000248688"/>
    </source>
</evidence>
<dbReference type="CDD" id="cd04080">
    <property type="entry name" value="CBM6_cellulase-like"/>
    <property type="match status" value="3"/>
</dbReference>
<dbReference type="OrthoDB" id="1523346at2"/>
<dbReference type="PANTHER" id="PTHR40469:SF2">
    <property type="entry name" value="GALACTOSE-BINDING DOMAIN-LIKE SUPERFAMILY PROTEIN"/>
    <property type="match status" value="1"/>
</dbReference>
<dbReference type="GO" id="GO:0030248">
    <property type="term" value="F:cellulose binding"/>
    <property type="evidence" value="ECO:0007669"/>
    <property type="project" value="InterPro"/>
</dbReference>
<dbReference type="Gene3D" id="2.60.120.260">
    <property type="entry name" value="Galactose-binding domain-like"/>
    <property type="match status" value="10"/>
</dbReference>
<dbReference type="KEGG" id="est:DN752_23055"/>
<reference evidence="4 5" key="1">
    <citation type="submission" date="2018-06" db="EMBL/GenBank/DDBJ databases">
        <title>Echinicola strongylocentroti sp. nov., isolated from a sea urchin Strongylocentrotus intermedius.</title>
        <authorList>
            <person name="Bae S.S."/>
        </authorList>
    </citation>
    <scope>NUCLEOTIDE SEQUENCE [LARGE SCALE GENOMIC DNA]</scope>
    <source>
        <strain evidence="4 5">MEBiC08714</strain>
    </source>
</reference>
<evidence type="ECO:0008006" key="6">
    <source>
        <dbReference type="Google" id="ProtNLM"/>
    </source>
</evidence>
<dbReference type="Proteomes" id="UP000248688">
    <property type="component" value="Chromosome"/>
</dbReference>